<dbReference type="RefSeq" id="WP_184194923.1">
    <property type="nucleotide sequence ID" value="NZ_JACHGW010000002.1"/>
</dbReference>
<dbReference type="GO" id="GO:0046084">
    <property type="term" value="P:adenine biosynthetic process"/>
    <property type="evidence" value="ECO:0007669"/>
    <property type="project" value="TreeGrafter"/>
</dbReference>
<comment type="pathway">
    <text evidence="2 15">Purine metabolism; IMP biosynthesis via de novo pathway; 5-amino-1-(5-phospho-D-ribosyl)imidazole from N(2)-formyl-N(1)-(5-phospho-D-ribosyl)glycinamide: step 2/2.</text>
</comment>
<feature type="domain" description="PurM-like N-terminal" evidence="16">
    <location>
        <begin position="57"/>
        <end position="161"/>
    </location>
</feature>
<dbReference type="UniPathway" id="UPA00074">
    <property type="reaction ID" value="UER00129"/>
</dbReference>
<evidence type="ECO:0000256" key="15">
    <source>
        <dbReference type="HAMAP-Rule" id="MF_00741"/>
    </source>
</evidence>
<evidence type="ECO:0000256" key="5">
    <source>
        <dbReference type="ARBA" id="ARBA00020367"/>
    </source>
</evidence>
<dbReference type="GO" id="GO:0006189">
    <property type="term" value="P:'de novo' IMP biosynthetic process"/>
    <property type="evidence" value="ECO:0007669"/>
    <property type="project" value="UniProtKB-UniRule"/>
</dbReference>
<accession>A0A7W9SPV7</accession>
<gene>
    <name evidence="15" type="primary">purM</name>
    <name evidence="18" type="ORF">HNQ39_002066</name>
</gene>
<name>A0A7W9SPV7_ARMRO</name>
<keyword evidence="9 15" id="KW-0658">Purine biosynthesis</keyword>
<dbReference type="SUPFAM" id="SSF55326">
    <property type="entry name" value="PurM N-terminal domain-like"/>
    <property type="match status" value="1"/>
</dbReference>
<dbReference type="Pfam" id="PF00586">
    <property type="entry name" value="AIRS"/>
    <property type="match status" value="1"/>
</dbReference>
<dbReference type="GO" id="GO:0004641">
    <property type="term" value="F:phosphoribosylformylglycinamidine cyclo-ligase activity"/>
    <property type="evidence" value="ECO:0007669"/>
    <property type="project" value="UniProtKB-UniRule"/>
</dbReference>
<keyword evidence="6 15" id="KW-0963">Cytoplasm</keyword>
<comment type="caution">
    <text evidence="18">The sequence shown here is derived from an EMBL/GenBank/DDBJ whole genome shotgun (WGS) entry which is preliminary data.</text>
</comment>
<proteinExistence type="inferred from homology"/>
<comment type="similarity">
    <text evidence="3 15">Belongs to the AIR synthase family.</text>
</comment>
<organism evidence="18 19">
    <name type="scientific">Armatimonas rosea</name>
    <dbReference type="NCBI Taxonomy" id="685828"/>
    <lineage>
        <taxon>Bacteria</taxon>
        <taxon>Bacillati</taxon>
        <taxon>Armatimonadota</taxon>
        <taxon>Armatimonadia</taxon>
        <taxon>Armatimonadales</taxon>
        <taxon>Armatimonadaceae</taxon>
        <taxon>Armatimonas</taxon>
    </lineage>
</organism>
<dbReference type="GO" id="GO:0005524">
    <property type="term" value="F:ATP binding"/>
    <property type="evidence" value="ECO:0007669"/>
    <property type="project" value="UniProtKB-KW"/>
</dbReference>
<dbReference type="Gene3D" id="3.90.650.10">
    <property type="entry name" value="PurM-like C-terminal domain"/>
    <property type="match status" value="1"/>
</dbReference>
<dbReference type="EC" id="6.3.3.1" evidence="4 15"/>
<evidence type="ECO:0000256" key="6">
    <source>
        <dbReference type="ARBA" id="ARBA00022490"/>
    </source>
</evidence>
<dbReference type="PANTHER" id="PTHR10520">
    <property type="entry name" value="TRIFUNCTIONAL PURINE BIOSYNTHETIC PROTEIN ADENOSINE-3-RELATED"/>
    <property type="match status" value="1"/>
</dbReference>
<dbReference type="CDD" id="cd02196">
    <property type="entry name" value="PurM"/>
    <property type="match status" value="1"/>
</dbReference>
<evidence type="ECO:0000256" key="14">
    <source>
        <dbReference type="ARBA" id="ARBA00049057"/>
    </source>
</evidence>
<evidence type="ECO:0000256" key="2">
    <source>
        <dbReference type="ARBA" id="ARBA00004686"/>
    </source>
</evidence>
<dbReference type="EMBL" id="JACHGW010000002">
    <property type="protein sequence ID" value="MBB6050275.1"/>
    <property type="molecule type" value="Genomic_DNA"/>
</dbReference>
<evidence type="ECO:0000256" key="3">
    <source>
        <dbReference type="ARBA" id="ARBA00010280"/>
    </source>
</evidence>
<evidence type="ECO:0000313" key="18">
    <source>
        <dbReference type="EMBL" id="MBB6050275.1"/>
    </source>
</evidence>
<protein>
    <recommendedName>
        <fullName evidence="5 15">Phosphoribosylformylglycinamidine cyclo-ligase</fullName>
        <ecNumber evidence="4 15">6.3.3.1</ecNumber>
    </recommendedName>
    <alternativeName>
        <fullName evidence="12 15">AIR synthase</fullName>
    </alternativeName>
    <alternativeName>
        <fullName evidence="13 15">AIRS</fullName>
    </alternativeName>
    <alternativeName>
        <fullName evidence="11 15">Phosphoribosyl-aminoimidazole synthetase</fullName>
    </alternativeName>
</protein>
<keyword evidence="10 15" id="KW-0067">ATP-binding</keyword>
<evidence type="ECO:0000256" key="8">
    <source>
        <dbReference type="ARBA" id="ARBA00022741"/>
    </source>
</evidence>
<dbReference type="NCBIfam" id="TIGR00878">
    <property type="entry name" value="purM"/>
    <property type="match status" value="1"/>
</dbReference>
<keyword evidence="7 15" id="KW-0436">Ligase</keyword>
<evidence type="ECO:0000259" key="16">
    <source>
        <dbReference type="Pfam" id="PF00586"/>
    </source>
</evidence>
<evidence type="ECO:0000256" key="4">
    <source>
        <dbReference type="ARBA" id="ARBA00013047"/>
    </source>
</evidence>
<sequence>MSVTYADSGVSIDAGNEAVRRMKQHIRSTFNEGVLADVGSFGGMFQPNFGGMREPVLVSSMDGVGTKLKVAFMTGKHDTVGRDLVWHCVNDILVQGARPLFFLDYFATGKLDPIVAADVVKGLAEGCRTSGCVLIGGETAEMPGMYTDGEYDIAGCIVGMVDKSKILIGASVAPGDVLIGLASEGLHTNGYSLARKVLFEVGNVPVEEVADELLAPHRCYAPAILPILDAGDTIKAMAHITGGGFYDNIPRSLPENCGAVVQKSSFTVLPIFERIQQIGNVPEADMYRTFNMGVGLVLVVAPEHADATLATLRASGETASVIGEVTTGAHEVVLA</sequence>
<dbReference type="HAMAP" id="MF_00741">
    <property type="entry name" value="AIRS"/>
    <property type="match status" value="1"/>
</dbReference>
<feature type="domain" description="PurM-like C-terminal" evidence="17">
    <location>
        <begin position="174"/>
        <end position="333"/>
    </location>
</feature>
<dbReference type="InterPro" id="IPR036676">
    <property type="entry name" value="PurM-like_C_sf"/>
</dbReference>
<evidence type="ECO:0000256" key="7">
    <source>
        <dbReference type="ARBA" id="ARBA00022598"/>
    </source>
</evidence>
<evidence type="ECO:0000256" key="9">
    <source>
        <dbReference type="ARBA" id="ARBA00022755"/>
    </source>
</evidence>
<evidence type="ECO:0000256" key="1">
    <source>
        <dbReference type="ARBA" id="ARBA00004496"/>
    </source>
</evidence>
<keyword evidence="8 15" id="KW-0547">Nucleotide-binding</keyword>
<evidence type="ECO:0000256" key="12">
    <source>
        <dbReference type="ARBA" id="ARBA00032931"/>
    </source>
</evidence>
<dbReference type="GO" id="GO:0005829">
    <property type="term" value="C:cytosol"/>
    <property type="evidence" value="ECO:0007669"/>
    <property type="project" value="TreeGrafter"/>
</dbReference>
<dbReference type="Proteomes" id="UP000520814">
    <property type="component" value="Unassembled WGS sequence"/>
</dbReference>
<dbReference type="InterPro" id="IPR010918">
    <property type="entry name" value="PurM-like_C_dom"/>
</dbReference>
<dbReference type="InterPro" id="IPR016188">
    <property type="entry name" value="PurM-like_N"/>
</dbReference>
<comment type="catalytic activity">
    <reaction evidence="14 15">
        <text>2-formamido-N(1)-(5-O-phospho-beta-D-ribosyl)acetamidine + ATP = 5-amino-1-(5-phospho-beta-D-ribosyl)imidazole + ADP + phosphate + H(+)</text>
        <dbReference type="Rhea" id="RHEA:23032"/>
        <dbReference type="ChEBI" id="CHEBI:15378"/>
        <dbReference type="ChEBI" id="CHEBI:30616"/>
        <dbReference type="ChEBI" id="CHEBI:43474"/>
        <dbReference type="ChEBI" id="CHEBI:137981"/>
        <dbReference type="ChEBI" id="CHEBI:147287"/>
        <dbReference type="ChEBI" id="CHEBI:456216"/>
        <dbReference type="EC" id="6.3.3.1"/>
    </reaction>
</comment>
<dbReference type="FunFam" id="3.90.650.10:FF:000011">
    <property type="entry name" value="Phosphoribosylformylglycinamidine cyclo-ligase"/>
    <property type="match status" value="1"/>
</dbReference>
<reference evidence="18 19" key="1">
    <citation type="submission" date="2020-08" db="EMBL/GenBank/DDBJ databases">
        <title>Genomic Encyclopedia of Type Strains, Phase IV (KMG-IV): sequencing the most valuable type-strain genomes for metagenomic binning, comparative biology and taxonomic classification.</title>
        <authorList>
            <person name="Goeker M."/>
        </authorList>
    </citation>
    <scope>NUCLEOTIDE SEQUENCE [LARGE SCALE GENOMIC DNA]</scope>
    <source>
        <strain evidence="18 19">DSM 23562</strain>
    </source>
</reference>
<dbReference type="PANTHER" id="PTHR10520:SF12">
    <property type="entry name" value="TRIFUNCTIONAL PURINE BIOSYNTHETIC PROTEIN ADENOSINE-3"/>
    <property type="match status" value="1"/>
</dbReference>
<dbReference type="InterPro" id="IPR036921">
    <property type="entry name" value="PurM-like_N_sf"/>
</dbReference>
<evidence type="ECO:0000256" key="10">
    <source>
        <dbReference type="ARBA" id="ARBA00022840"/>
    </source>
</evidence>
<dbReference type="Pfam" id="PF02769">
    <property type="entry name" value="AIRS_C"/>
    <property type="match status" value="1"/>
</dbReference>
<evidence type="ECO:0000259" key="17">
    <source>
        <dbReference type="Pfam" id="PF02769"/>
    </source>
</evidence>
<evidence type="ECO:0000313" key="19">
    <source>
        <dbReference type="Proteomes" id="UP000520814"/>
    </source>
</evidence>
<dbReference type="AlphaFoldDB" id="A0A7W9SPV7"/>
<dbReference type="Gene3D" id="3.30.1330.10">
    <property type="entry name" value="PurM-like, N-terminal domain"/>
    <property type="match status" value="1"/>
</dbReference>
<keyword evidence="19" id="KW-1185">Reference proteome</keyword>
<dbReference type="GO" id="GO:0004637">
    <property type="term" value="F:phosphoribosylamine-glycine ligase activity"/>
    <property type="evidence" value="ECO:0007669"/>
    <property type="project" value="TreeGrafter"/>
</dbReference>
<evidence type="ECO:0000256" key="13">
    <source>
        <dbReference type="ARBA" id="ARBA00033093"/>
    </source>
</evidence>
<dbReference type="InterPro" id="IPR004733">
    <property type="entry name" value="PurM_cligase"/>
</dbReference>
<dbReference type="FunFam" id="3.30.1330.10:FF:000001">
    <property type="entry name" value="Phosphoribosylformylglycinamidine cyclo-ligase"/>
    <property type="match status" value="1"/>
</dbReference>
<evidence type="ECO:0000256" key="11">
    <source>
        <dbReference type="ARBA" id="ARBA00031908"/>
    </source>
</evidence>
<dbReference type="SUPFAM" id="SSF56042">
    <property type="entry name" value="PurM C-terminal domain-like"/>
    <property type="match status" value="1"/>
</dbReference>
<comment type="subcellular location">
    <subcellularLocation>
        <location evidence="1 15">Cytoplasm</location>
    </subcellularLocation>
</comment>